<dbReference type="PANTHER" id="PTHR47723">
    <property type="entry name" value="OS05G0353850 PROTEIN"/>
    <property type="match status" value="1"/>
</dbReference>
<dbReference type="AlphaFoldDB" id="A0A9J5WCF6"/>
<reference evidence="1 2" key="1">
    <citation type="submission" date="2020-09" db="EMBL/GenBank/DDBJ databases">
        <title>De no assembly of potato wild relative species, Solanum commersonii.</title>
        <authorList>
            <person name="Cho K."/>
        </authorList>
    </citation>
    <scope>NUCLEOTIDE SEQUENCE [LARGE SCALE GENOMIC DNA]</scope>
    <source>
        <strain evidence="1">LZ3.2</strain>
        <tissue evidence="1">Leaf</tissue>
    </source>
</reference>
<name>A0A9J5WCF6_SOLCO</name>
<dbReference type="EMBL" id="JACXVP010000012">
    <property type="protein sequence ID" value="KAG5572999.1"/>
    <property type="molecule type" value="Genomic_DNA"/>
</dbReference>
<organism evidence="1 2">
    <name type="scientific">Solanum commersonii</name>
    <name type="common">Commerson's wild potato</name>
    <name type="synonym">Commerson's nightshade</name>
    <dbReference type="NCBI Taxonomy" id="4109"/>
    <lineage>
        <taxon>Eukaryota</taxon>
        <taxon>Viridiplantae</taxon>
        <taxon>Streptophyta</taxon>
        <taxon>Embryophyta</taxon>
        <taxon>Tracheophyta</taxon>
        <taxon>Spermatophyta</taxon>
        <taxon>Magnoliopsida</taxon>
        <taxon>eudicotyledons</taxon>
        <taxon>Gunneridae</taxon>
        <taxon>Pentapetalae</taxon>
        <taxon>asterids</taxon>
        <taxon>lamiids</taxon>
        <taxon>Solanales</taxon>
        <taxon>Solanaceae</taxon>
        <taxon>Solanoideae</taxon>
        <taxon>Solaneae</taxon>
        <taxon>Solanum</taxon>
    </lineage>
</organism>
<comment type="caution">
    <text evidence="1">The sequence shown here is derived from an EMBL/GenBank/DDBJ whole genome shotgun (WGS) entry which is preliminary data.</text>
</comment>
<dbReference type="PANTHER" id="PTHR47723:SF24">
    <property type="entry name" value="RNASE H TYPE-1 DOMAIN-CONTAINING PROTEIN"/>
    <property type="match status" value="1"/>
</dbReference>
<dbReference type="InterPro" id="IPR053151">
    <property type="entry name" value="RNase_H-like"/>
</dbReference>
<evidence type="ECO:0000313" key="1">
    <source>
        <dbReference type="EMBL" id="KAG5572999.1"/>
    </source>
</evidence>
<protein>
    <recommendedName>
        <fullName evidence="3">RNase H type-1 domain-containing protein</fullName>
    </recommendedName>
</protein>
<keyword evidence="2" id="KW-1185">Reference proteome</keyword>
<dbReference type="Proteomes" id="UP000824120">
    <property type="component" value="Chromosome 12"/>
</dbReference>
<sequence>MGERFTFQVLFLSLENLERCCSIPEVETTKHLFLKGEVAEEIWNHYARAAERYRVNFSFKIVRWFPPPINWVKCNTDEVSMGNPGLSSTTFCIRDHLGNLVVAKGFKLQDSTNLVAEARAIR</sequence>
<evidence type="ECO:0000313" key="2">
    <source>
        <dbReference type="Proteomes" id="UP000824120"/>
    </source>
</evidence>
<gene>
    <name evidence="1" type="ORF">H5410_062765</name>
</gene>
<evidence type="ECO:0008006" key="3">
    <source>
        <dbReference type="Google" id="ProtNLM"/>
    </source>
</evidence>
<dbReference type="OrthoDB" id="1226698at2759"/>
<proteinExistence type="predicted"/>
<accession>A0A9J5WCF6</accession>